<dbReference type="Pfam" id="PF05978">
    <property type="entry name" value="UNC-93"/>
    <property type="match status" value="1"/>
</dbReference>
<comment type="caution">
    <text evidence="7">The sequence shown here is derived from an EMBL/GenBank/DDBJ whole genome shotgun (WGS) entry which is preliminary data.</text>
</comment>
<feature type="transmembrane region" description="Helical" evidence="6">
    <location>
        <begin position="539"/>
        <end position="563"/>
    </location>
</feature>
<evidence type="ECO:0000256" key="5">
    <source>
        <dbReference type="SAM" id="MobiDB-lite"/>
    </source>
</evidence>
<evidence type="ECO:0000256" key="6">
    <source>
        <dbReference type="SAM" id="Phobius"/>
    </source>
</evidence>
<dbReference type="GO" id="GO:0016020">
    <property type="term" value="C:membrane"/>
    <property type="evidence" value="ECO:0007669"/>
    <property type="project" value="UniProtKB-SubCell"/>
</dbReference>
<dbReference type="InterPro" id="IPR010291">
    <property type="entry name" value="Ion_channel_UNC-93"/>
</dbReference>
<feature type="transmembrane region" description="Helical" evidence="6">
    <location>
        <begin position="699"/>
        <end position="716"/>
    </location>
</feature>
<feature type="transmembrane region" description="Helical" evidence="6">
    <location>
        <begin position="417"/>
        <end position="435"/>
    </location>
</feature>
<sequence>MNPKHMSLGGKEDWPRRRSPLPASMLYGTSPRRRKDASPCFTTSPTQDALVPTDSGGNDFWDSGTVTPRSWGSQAGTSGLDMLDNSSSDESTLFMQIRQQKRTINELSKQLEDREAELGRQIKLADALKASADDAHRQVLAERQIVSRHEVQLRWHEEQLHSQSEDAKKQTMAHQSALRMAEKRHQAAIDRMLARVVNAEDETRLLSARIKDLSVKLDRTKALEEQSRCANEQMSRQIMEARLAAMQASQSSAELVASLNERSVYIGQLENQVRALLVSASLDYVRLPTAANTPTAFGLEPVAGDWSLHAEMSKATHLFSNHRDSDVLPPQQKQPLHELAPLQLQTPDASWKVVLLGANVHTHVGKPNTSHDISGSSDSHNYAGNIRPLSPCGHSEHARFDSSAVVAAELSAGPEGILYWMAVYAHMVWALYSRLWVRPTMELASSMVRAVFGFAVCFLCPGMFNALNGLGGAGQLDPHTANNANSALYATFCIFSIAGGGIVNVCGVRFTTALACLTYAVYTGSYVHYNNTGDGVPTIIAGAVLGVGAGILWTAQGVIMVSYPSEKEKGRFISIFWIIFNLGGLFGGILPFAINYYSAGSLTNSVYVLFVILECAGAATALFLVPPVCVVRDDGSHATIVQSPRSARRESLEVLRLFGNKWMLLLLPMSFTSNFFYGYQFSQYNGAIFTLRTRGFNNLLYWTSQIFGSYALSLLLDLSRWSRRKRGIYAMVIMSVSFNVVWACTLVMQLRYTKGTDNTDYPGGLIDFLESSRAAGPISLYFFMGLVDAWYQNIAYWIIGTLTNDAHITARYIGFYKGVQSLGASVSWQIGAREIPYMNQLVGNWALLVVSLPTMAYTIMQVEDRALDDRLLCSFVRDNESMVAGAYGWDLSPTQFTKPRSPKYLARHVDSIV</sequence>
<dbReference type="InterPro" id="IPR036259">
    <property type="entry name" value="MFS_trans_sf"/>
</dbReference>
<dbReference type="Proteomes" id="UP001140074">
    <property type="component" value="Unassembled WGS sequence"/>
</dbReference>
<feature type="transmembrane region" description="Helical" evidence="6">
    <location>
        <begin position="575"/>
        <end position="594"/>
    </location>
</feature>
<protein>
    <recommendedName>
        <fullName evidence="9">MFS general substrate transporter</fullName>
    </recommendedName>
</protein>
<evidence type="ECO:0000256" key="1">
    <source>
        <dbReference type="ARBA" id="ARBA00004141"/>
    </source>
</evidence>
<evidence type="ECO:0000313" key="7">
    <source>
        <dbReference type="EMBL" id="KAJ2865907.1"/>
    </source>
</evidence>
<accession>A0A9W8IK17</accession>
<feature type="transmembrane region" description="Helical" evidence="6">
    <location>
        <begin position="842"/>
        <end position="860"/>
    </location>
</feature>
<keyword evidence="8" id="KW-1185">Reference proteome</keyword>
<evidence type="ECO:0000256" key="3">
    <source>
        <dbReference type="ARBA" id="ARBA00022989"/>
    </source>
</evidence>
<feature type="transmembrane region" description="Helical" evidence="6">
    <location>
        <begin position="662"/>
        <end position="679"/>
    </location>
</feature>
<feature type="transmembrane region" description="Helical" evidence="6">
    <location>
        <begin position="606"/>
        <end position="625"/>
    </location>
</feature>
<dbReference type="AlphaFoldDB" id="A0A9W8IK17"/>
<feature type="transmembrane region" description="Helical" evidence="6">
    <location>
        <begin position="487"/>
        <end position="503"/>
    </location>
</feature>
<feature type="transmembrane region" description="Helical" evidence="6">
    <location>
        <begin position="447"/>
        <end position="467"/>
    </location>
</feature>
<comment type="subcellular location">
    <subcellularLocation>
        <location evidence="1">Membrane</location>
        <topology evidence="1">Multi-pass membrane protein</topology>
    </subcellularLocation>
</comment>
<evidence type="ECO:0008006" key="9">
    <source>
        <dbReference type="Google" id="ProtNLM"/>
    </source>
</evidence>
<feature type="transmembrane region" description="Helical" evidence="6">
    <location>
        <begin position="510"/>
        <end position="527"/>
    </location>
</feature>
<gene>
    <name evidence="7" type="ORF">GGH94_001904</name>
</gene>
<evidence type="ECO:0000313" key="8">
    <source>
        <dbReference type="Proteomes" id="UP001140074"/>
    </source>
</evidence>
<dbReference type="Gene3D" id="1.20.1250.20">
    <property type="entry name" value="MFS general substrate transporter like domains"/>
    <property type="match status" value="1"/>
</dbReference>
<evidence type="ECO:0000256" key="2">
    <source>
        <dbReference type="ARBA" id="ARBA00022692"/>
    </source>
</evidence>
<proteinExistence type="predicted"/>
<name>A0A9W8IK17_9FUNG</name>
<keyword evidence="4 6" id="KW-0472">Membrane</keyword>
<keyword evidence="3 6" id="KW-1133">Transmembrane helix</keyword>
<feature type="transmembrane region" description="Helical" evidence="6">
    <location>
        <begin position="728"/>
        <end position="748"/>
    </location>
</feature>
<dbReference type="PANTHER" id="PTHR23294">
    <property type="entry name" value="ET TRANSLATION PRODUCT-RELATED"/>
    <property type="match status" value="1"/>
</dbReference>
<evidence type="ECO:0000256" key="4">
    <source>
        <dbReference type="ARBA" id="ARBA00023136"/>
    </source>
</evidence>
<reference evidence="7" key="1">
    <citation type="submission" date="2022-07" db="EMBL/GenBank/DDBJ databases">
        <title>Phylogenomic reconstructions and comparative analyses of Kickxellomycotina fungi.</title>
        <authorList>
            <person name="Reynolds N.K."/>
            <person name="Stajich J.E."/>
            <person name="Barry K."/>
            <person name="Grigoriev I.V."/>
            <person name="Crous P."/>
            <person name="Smith M.E."/>
        </authorList>
    </citation>
    <scope>NUCLEOTIDE SEQUENCE</scope>
    <source>
        <strain evidence="7">RSA 476</strain>
    </source>
</reference>
<feature type="region of interest" description="Disordered" evidence="5">
    <location>
        <begin position="1"/>
        <end position="55"/>
    </location>
</feature>
<dbReference type="SUPFAM" id="SSF103473">
    <property type="entry name" value="MFS general substrate transporter"/>
    <property type="match status" value="1"/>
</dbReference>
<dbReference type="PANTHER" id="PTHR23294:SF59">
    <property type="entry name" value="UNC93-LIKE PROTEIN C922.05C"/>
    <property type="match status" value="1"/>
</dbReference>
<dbReference type="InterPro" id="IPR051617">
    <property type="entry name" value="UNC-93-like_regulator"/>
</dbReference>
<keyword evidence="2 6" id="KW-0812">Transmembrane</keyword>
<dbReference type="EMBL" id="JANBUY010000049">
    <property type="protein sequence ID" value="KAJ2865907.1"/>
    <property type="molecule type" value="Genomic_DNA"/>
</dbReference>
<organism evidence="7 8">
    <name type="scientific">Coemansia aciculifera</name>
    <dbReference type="NCBI Taxonomy" id="417176"/>
    <lineage>
        <taxon>Eukaryota</taxon>
        <taxon>Fungi</taxon>
        <taxon>Fungi incertae sedis</taxon>
        <taxon>Zoopagomycota</taxon>
        <taxon>Kickxellomycotina</taxon>
        <taxon>Kickxellomycetes</taxon>
        <taxon>Kickxellales</taxon>
        <taxon>Kickxellaceae</taxon>
        <taxon>Coemansia</taxon>
    </lineage>
</organism>